<sequence length="122" mass="13115">MERKKEQEEPQIIPRINLKGSLVGILIADNLTTPFINWLRRSAIASQPGSIASPVEPDYLRVGADPLIPGRWNCLQVFSVVSDVRAPIQAIAEKDKGKGGCGCGRGAKGVRVRLPGSSLLIS</sequence>
<dbReference type="Proteomes" id="UP000887013">
    <property type="component" value="Unassembled WGS sequence"/>
</dbReference>
<evidence type="ECO:0000313" key="1">
    <source>
        <dbReference type="EMBL" id="GFT48139.1"/>
    </source>
</evidence>
<gene>
    <name evidence="1" type="ORF">NPIL_400501</name>
</gene>
<organism evidence="1 2">
    <name type="scientific">Nephila pilipes</name>
    <name type="common">Giant wood spider</name>
    <name type="synonym">Nephila maculata</name>
    <dbReference type="NCBI Taxonomy" id="299642"/>
    <lineage>
        <taxon>Eukaryota</taxon>
        <taxon>Metazoa</taxon>
        <taxon>Ecdysozoa</taxon>
        <taxon>Arthropoda</taxon>
        <taxon>Chelicerata</taxon>
        <taxon>Arachnida</taxon>
        <taxon>Araneae</taxon>
        <taxon>Araneomorphae</taxon>
        <taxon>Entelegynae</taxon>
        <taxon>Araneoidea</taxon>
        <taxon>Nephilidae</taxon>
        <taxon>Nephila</taxon>
    </lineage>
</organism>
<proteinExistence type="predicted"/>
<protein>
    <submittedName>
        <fullName evidence="1">Uncharacterized protein</fullName>
    </submittedName>
</protein>
<evidence type="ECO:0000313" key="2">
    <source>
        <dbReference type="Proteomes" id="UP000887013"/>
    </source>
</evidence>
<name>A0A8X6TUI7_NEPPI</name>
<dbReference type="EMBL" id="BMAW01016244">
    <property type="protein sequence ID" value="GFT48139.1"/>
    <property type="molecule type" value="Genomic_DNA"/>
</dbReference>
<keyword evidence="2" id="KW-1185">Reference proteome</keyword>
<dbReference type="OrthoDB" id="10579127at2759"/>
<comment type="caution">
    <text evidence="1">The sequence shown here is derived from an EMBL/GenBank/DDBJ whole genome shotgun (WGS) entry which is preliminary data.</text>
</comment>
<accession>A0A8X6TUI7</accession>
<dbReference type="AlphaFoldDB" id="A0A8X6TUI7"/>
<reference evidence="1" key="1">
    <citation type="submission" date="2020-08" db="EMBL/GenBank/DDBJ databases">
        <title>Multicomponent nature underlies the extraordinary mechanical properties of spider dragline silk.</title>
        <authorList>
            <person name="Kono N."/>
            <person name="Nakamura H."/>
            <person name="Mori M."/>
            <person name="Yoshida Y."/>
            <person name="Ohtoshi R."/>
            <person name="Malay A.D."/>
            <person name="Moran D.A.P."/>
            <person name="Tomita M."/>
            <person name="Numata K."/>
            <person name="Arakawa K."/>
        </authorList>
    </citation>
    <scope>NUCLEOTIDE SEQUENCE</scope>
</reference>